<evidence type="ECO:0000259" key="3">
    <source>
        <dbReference type="PROSITE" id="PS51192"/>
    </source>
</evidence>
<dbReference type="GO" id="GO:0005694">
    <property type="term" value="C:chromosome"/>
    <property type="evidence" value="ECO:0007669"/>
    <property type="project" value="TreeGrafter"/>
</dbReference>
<comment type="similarity">
    <text evidence="1">Belongs to the helicase family. RecQ subfamily.</text>
</comment>
<feature type="domain" description="Helicase ATP-binding" evidence="3">
    <location>
        <begin position="391"/>
        <end position="551"/>
    </location>
</feature>
<dbReference type="SMART" id="SM00487">
    <property type="entry name" value="DEXDc"/>
    <property type="match status" value="1"/>
</dbReference>
<dbReference type="SUPFAM" id="SSF52540">
    <property type="entry name" value="P-loop containing nucleoside triphosphate hydrolases"/>
    <property type="match status" value="2"/>
</dbReference>
<evidence type="ECO:0000256" key="1">
    <source>
        <dbReference type="ARBA" id="ARBA00005446"/>
    </source>
</evidence>
<dbReference type="PROSITE" id="PS51192">
    <property type="entry name" value="HELICASE_ATP_BIND_1"/>
    <property type="match status" value="1"/>
</dbReference>
<dbReference type="PANTHER" id="PTHR13710:SF154">
    <property type="entry name" value="RECQ HELICASE, PUTATIVE (AFU_ORTHOLOGUE AFUA_6G14720)-RELATED"/>
    <property type="match status" value="1"/>
</dbReference>
<dbReference type="EMBL" id="NAJQ01001014">
    <property type="protein sequence ID" value="TKA62861.1"/>
    <property type="molecule type" value="Genomic_DNA"/>
</dbReference>
<dbReference type="Proteomes" id="UP000309340">
    <property type="component" value="Unassembled WGS sequence"/>
</dbReference>
<dbReference type="OrthoDB" id="3894771at2759"/>
<dbReference type="GO" id="GO:0043138">
    <property type="term" value="F:3'-5' DNA helicase activity"/>
    <property type="evidence" value="ECO:0007669"/>
    <property type="project" value="TreeGrafter"/>
</dbReference>
<proteinExistence type="inferred from homology"/>
<dbReference type="GO" id="GO:0009378">
    <property type="term" value="F:four-way junction helicase activity"/>
    <property type="evidence" value="ECO:0007669"/>
    <property type="project" value="TreeGrafter"/>
</dbReference>
<protein>
    <recommendedName>
        <fullName evidence="3">Helicase ATP-binding domain-containing protein</fullName>
    </recommendedName>
</protein>
<dbReference type="InterPro" id="IPR027417">
    <property type="entry name" value="P-loop_NTPase"/>
</dbReference>
<dbReference type="STRING" id="329884.A0A4U0WJ58"/>
<gene>
    <name evidence="4" type="ORF">B0A55_12382</name>
</gene>
<feature type="region of interest" description="Disordered" evidence="2">
    <location>
        <begin position="157"/>
        <end position="184"/>
    </location>
</feature>
<evidence type="ECO:0000313" key="5">
    <source>
        <dbReference type="Proteomes" id="UP000309340"/>
    </source>
</evidence>
<feature type="compositionally biased region" description="Acidic residues" evidence="2">
    <location>
        <begin position="163"/>
        <end position="184"/>
    </location>
</feature>
<organism evidence="4 5">
    <name type="scientific">Friedmanniomyces simplex</name>
    <dbReference type="NCBI Taxonomy" id="329884"/>
    <lineage>
        <taxon>Eukaryota</taxon>
        <taxon>Fungi</taxon>
        <taxon>Dikarya</taxon>
        <taxon>Ascomycota</taxon>
        <taxon>Pezizomycotina</taxon>
        <taxon>Dothideomycetes</taxon>
        <taxon>Dothideomycetidae</taxon>
        <taxon>Mycosphaerellales</taxon>
        <taxon>Teratosphaeriaceae</taxon>
        <taxon>Friedmanniomyces</taxon>
    </lineage>
</organism>
<dbReference type="GO" id="GO:0003676">
    <property type="term" value="F:nucleic acid binding"/>
    <property type="evidence" value="ECO:0007669"/>
    <property type="project" value="InterPro"/>
</dbReference>
<keyword evidence="5" id="KW-1185">Reference proteome</keyword>
<name>A0A4U0WJ58_9PEZI</name>
<dbReference type="GO" id="GO:0000724">
    <property type="term" value="P:double-strand break repair via homologous recombination"/>
    <property type="evidence" value="ECO:0007669"/>
    <property type="project" value="TreeGrafter"/>
</dbReference>
<dbReference type="PANTHER" id="PTHR13710">
    <property type="entry name" value="DNA HELICASE RECQ FAMILY MEMBER"/>
    <property type="match status" value="1"/>
</dbReference>
<evidence type="ECO:0000313" key="4">
    <source>
        <dbReference type="EMBL" id="TKA62861.1"/>
    </source>
</evidence>
<evidence type="ECO:0000256" key="2">
    <source>
        <dbReference type="SAM" id="MobiDB-lite"/>
    </source>
</evidence>
<accession>A0A4U0WJ58</accession>
<dbReference type="GO" id="GO:0005524">
    <property type="term" value="F:ATP binding"/>
    <property type="evidence" value="ECO:0007669"/>
    <property type="project" value="InterPro"/>
</dbReference>
<dbReference type="Pfam" id="PF00270">
    <property type="entry name" value="DEAD"/>
    <property type="match status" value="1"/>
</dbReference>
<reference evidence="4 5" key="1">
    <citation type="submission" date="2017-03" db="EMBL/GenBank/DDBJ databases">
        <title>Genomes of endolithic fungi from Antarctica.</title>
        <authorList>
            <person name="Coleine C."/>
            <person name="Masonjones S."/>
            <person name="Stajich J.E."/>
        </authorList>
    </citation>
    <scope>NUCLEOTIDE SEQUENCE [LARGE SCALE GENOMIC DNA]</scope>
    <source>
        <strain evidence="4 5">CCFEE 5184</strain>
    </source>
</reference>
<comment type="caution">
    <text evidence="4">The sequence shown here is derived from an EMBL/GenBank/DDBJ whole genome shotgun (WGS) entry which is preliminary data.</text>
</comment>
<dbReference type="GO" id="GO:0005737">
    <property type="term" value="C:cytoplasm"/>
    <property type="evidence" value="ECO:0007669"/>
    <property type="project" value="TreeGrafter"/>
</dbReference>
<sequence>MWQRIFDHEGIRRLLVTSSIEEIQAGQTECDPAGVERYFRQVRRFKEEMMALIHMSAGAPARATELISIQHENDSQAQSQRGVFIDNGMVVFVTGYHKGYKMGRRVKIIHRYVPREVGEVMVYYLWLVEPFVPSLQVIARRQCDYCPWMWQPRPEAEWAPGEDAAEEGEREEAAAMEEDAAEAGGEDADAWSDAEEDWLSGVVPQTIEAAPRNVDGFGDPDRVRRVMYRETEARSGVRTGVAMWRNAYPAIQCRFCHDPSVREALDDIYEAPRAGAGDASIASVRARQAGHSPRMEEMIYGLLLTANPIATMTEQAQFRKVTIDWHRMLRFASSWIEHAVDADLEQRRQKEEQRARQRRWDRIRRIDIDATMTQLYGAEARLRGIQRPALEAMVAQVPRVLAIMRTGGGKSLLFMLPVAATPDDGVTVVVVPTISLRQDLQERCDREHIPCVEWNGKRPLYHAGIIMVMPESAVTKAFGRFIDEKRTMQQLDWIVIDECQVILESHADWRPEVLKLCEMAEKEVQVLYLTATLPPSEDPRFYQAIGVPEADVVRFREATTRPNAAYRVVEYPRGEEEAEVSRLVEEREARYPPPGQIVVYCKTIEQAKGMAEVLRCSVYHRHVGDTAMKKTILLRLTRHMDGRPDRIGCEEGEERCDVCQGAPCGSAREQCRQ</sequence>
<dbReference type="Gene3D" id="3.40.50.300">
    <property type="entry name" value="P-loop containing nucleotide triphosphate hydrolases"/>
    <property type="match status" value="1"/>
</dbReference>
<dbReference type="InterPro" id="IPR011545">
    <property type="entry name" value="DEAD/DEAH_box_helicase_dom"/>
</dbReference>
<dbReference type="AlphaFoldDB" id="A0A4U0WJ58"/>
<dbReference type="InterPro" id="IPR014001">
    <property type="entry name" value="Helicase_ATP-bd"/>
</dbReference>